<dbReference type="EMBL" id="FSRM01000001">
    <property type="protein sequence ID" value="SIO24272.1"/>
    <property type="molecule type" value="Genomic_DNA"/>
</dbReference>
<dbReference type="OrthoDB" id="9005865at2"/>
<accession>A0A1N6HWT5</accession>
<name>A0A1N6HWT5_9BURK</name>
<protein>
    <submittedName>
        <fullName evidence="1">Uncharacterized protein</fullName>
    </submittedName>
</protein>
<dbReference type="Proteomes" id="UP000184693">
    <property type="component" value="Unassembled WGS sequence"/>
</dbReference>
<evidence type="ECO:0000313" key="1">
    <source>
        <dbReference type="EMBL" id="SIO24272.1"/>
    </source>
</evidence>
<organism evidence="1 2">
    <name type="scientific">Paraburkholderia phenazinium</name>
    <dbReference type="NCBI Taxonomy" id="60549"/>
    <lineage>
        <taxon>Bacteria</taxon>
        <taxon>Pseudomonadati</taxon>
        <taxon>Pseudomonadota</taxon>
        <taxon>Betaproteobacteria</taxon>
        <taxon>Burkholderiales</taxon>
        <taxon>Burkholderiaceae</taxon>
        <taxon>Paraburkholderia</taxon>
    </lineage>
</organism>
<dbReference type="AlphaFoldDB" id="A0A1N6HWT5"/>
<reference evidence="1 2" key="1">
    <citation type="submission" date="2016-11" db="EMBL/GenBank/DDBJ databases">
        <authorList>
            <person name="Jaros S."/>
            <person name="Januszkiewicz K."/>
            <person name="Wedrychowicz H."/>
        </authorList>
    </citation>
    <scope>NUCLEOTIDE SEQUENCE [LARGE SCALE GENOMIC DNA]</scope>
    <source>
        <strain evidence="1 2">GAS86</strain>
    </source>
</reference>
<gene>
    <name evidence="1" type="ORF">SAMN05444168_3709</name>
</gene>
<sequence length="129" mass="14214">MQPSTLARQAAAAFDGIHGGNAVRDTIMPLWIIYETYLQQSGALPATLAAVPEASFAPFIQHCEARGMPDDELHLMLAGMRMILSRSGWKPARFAGLAAPRRRLRIANSATGKYRFVLVPRDRKDPPQV</sequence>
<evidence type="ECO:0000313" key="2">
    <source>
        <dbReference type="Proteomes" id="UP000184693"/>
    </source>
</evidence>
<dbReference type="RefSeq" id="WP_074265557.1">
    <property type="nucleotide sequence ID" value="NZ_FSRM01000001.1"/>
</dbReference>
<proteinExistence type="predicted"/>